<name>A0A2A5TG90_EUBML</name>
<comment type="subcellular location">
    <subcellularLocation>
        <location evidence="3">Cytoplasm</location>
    </subcellularLocation>
    <text evidence="3">Associated with two foci at the outer edges of the nucleoid region in young cells, and at four foci within both cell halves in older cells.</text>
</comment>
<keyword evidence="3" id="KW-0963">Cytoplasm</keyword>
<gene>
    <name evidence="3" type="primary">scpA</name>
    <name evidence="4" type="ORF">CPZ25_004870</name>
</gene>
<evidence type="ECO:0000313" key="5">
    <source>
        <dbReference type="Proteomes" id="UP000218387"/>
    </source>
</evidence>
<dbReference type="GO" id="GO:0006260">
    <property type="term" value="P:DNA replication"/>
    <property type="evidence" value="ECO:0007669"/>
    <property type="project" value="UniProtKB-UniRule"/>
</dbReference>
<evidence type="ECO:0000256" key="2">
    <source>
        <dbReference type="ARBA" id="ARBA00044777"/>
    </source>
</evidence>
<dbReference type="GO" id="GO:0051301">
    <property type="term" value="P:cell division"/>
    <property type="evidence" value="ECO:0007669"/>
    <property type="project" value="UniProtKB-KW"/>
</dbReference>
<keyword evidence="3" id="KW-0132">Cell division</keyword>
<dbReference type="GO" id="GO:0007059">
    <property type="term" value="P:chromosome segregation"/>
    <property type="evidence" value="ECO:0007669"/>
    <property type="project" value="UniProtKB-UniRule"/>
</dbReference>
<organism evidence="4 5">
    <name type="scientific">Eubacterium maltosivorans</name>
    <dbReference type="NCBI Taxonomy" id="2041044"/>
    <lineage>
        <taxon>Bacteria</taxon>
        <taxon>Bacillati</taxon>
        <taxon>Bacillota</taxon>
        <taxon>Clostridia</taxon>
        <taxon>Eubacteriales</taxon>
        <taxon>Eubacteriaceae</taxon>
        <taxon>Eubacterium</taxon>
    </lineage>
</organism>
<dbReference type="GO" id="GO:0005737">
    <property type="term" value="C:cytoplasm"/>
    <property type="evidence" value="ECO:0007669"/>
    <property type="project" value="UniProtKB-SubCell"/>
</dbReference>
<protein>
    <recommendedName>
        <fullName evidence="2 3">Segregation and condensation protein A</fullName>
    </recommendedName>
</protein>
<dbReference type="AlphaFoldDB" id="A0A2A5TG90"/>
<dbReference type="InterPro" id="IPR023093">
    <property type="entry name" value="ScpA-like_C"/>
</dbReference>
<keyword evidence="1 3" id="KW-0159">Chromosome partition</keyword>
<dbReference type="PANTHER" id="PTHR33969">
    <property type="entry name" value="SEGREGATION AND CONDENSATION PROTEIN A"/>
    <property type="match status" value="1"/>
</dbReference>
<evidence type="ECO:0000256" key="3">
    <source>
        <dbReference type="HAMAP-Rule" id="MF_01805"/>
    </source>
</evidence>
<evidence type="ECO:0000313" key="4">
    <source>
        <dbReference type="EMBL" id="QCT70686.1"/>
    </source>
</evidence>
<proteinExistence type="inferred from homology"/>
<dbReference type="InterPro" id="IPR003768">
    <property type="entry name" value="ScpA"/>
</dbReference>
<reference evidence="4 5" key="1">
    <citation type="submission" date="2018-05" db="EMBL/GenBank/DDBJ databases">
        <title>Genome comparison of Eubacterium sp.</title>
        <authorList>
            <person name="Feng Y."/>
            <person name="Sanchez-Andrea I."/>
            <person name="Stams A.J.M."/>
            <person name="De Vos W.M."/>
        </authorList>
    </citation>
    <scope>NUCLEOTIDE SEQUENCE [LARGE SCALE GENOMIC DNA]</scope>
    <source>
        <strain evidence="4 5">YI</strain>
    </source>
</reference>
<comment type="subunit">
    <text evidence="3">Component of a cohesin-like complex composed of ScpA, ScpB and the Smc homodimer, in which ScpA and ScpB bind to the head domain of Smc. The presence of the three proteins is required for the association of the complex with DNA.</text>
</comment>
<dbReference type="EMBL" id="CP029487">
    <property type="protein sequence ID" value="QCT70686.1"/>
    <property type="molecule type" value="Genomic_DNA"/>
</dbReference>
<keyword evidence="3" id="KW-0131">Cell cycle</keyword>
<dbReference type="Proteomes" id="UP000218387">
    <property type="component" value="Chromosome"/>
</dbReference>
<dbReference type="Pfam" id="PF02616">
    <property type="entry name" value="SMC_ScpA"/>
    <property type="match status" value="1"/>
</dbReference>
<comment type="similarity">
    <text evidence="3">Belongs to the ScpA family.</text>
</comment>
<dbReference type="Gene3D" id="6.10.250.2410">
    <property type="match status" value="1"/>
</dbReference>
<dbReference type="Gene3D" id="1.10.10.580">
    <property type="entry name" value="Structural maintenance of chromosome 1. Chain E"/>
    <property type="match status" value="1"/>
</dbReference>
<dbReference type="KEGG" id="emt:CPZ25_004870"/>
<keyword evidence="5" id="KW-1185">Reference proteome</keyword>
<dbReference type="PANTHER" id="PTHR33969:SF2">
    <property type="entry name" value="SEGREGATION AND CONDENSATION PROTEIN A"/>
    <property type="match status" value="1"/>
</dbReference>
<accession>A0A2A5TG90</accession>
<sequence length="243" mass="29131">MNSYEVSLEKFEGPLDLLIHLIQKNKIDIYDIPIAEITNQYLAHIEKWRELDMEVASEFVVMASKLLEIKSRMLLPRAKDEEEDEEDLKEKLVRQLIEYKIFKNISSYLEERECAELHAVYKDPEYIPAMNQDAEVEINPEDIFKAYSNIFSLYSDEIEFKDFSQEIVREVFTVEEKIEYIEQQFELNRSGELHFSELFRKKVSRGEVVVTFLALLEMYKINHIRLFQNRVFQEIIIRQRTEK</sequence>
<evidence type="ECO:0000256" key="1">
    <source>
        <dbReference type="ARBA" id="ARBA00022829"/>
    </source>
</evidence>
<dbReference type="HAMAP" id="MF_01805">
    <property type="entry name" value="ScpA"/>
    <property type="match status" value="1"/>
</dbReference>
<comment type="function">
    <text evidence="3">Participates in chromosomal partition during cell division. May act via the formation of a condensin-like complex containing Smc and ScpB that pull DNA away from mid-cell into both cell halves.</text>
</comment>